<keyword evidence="8" id="KW-1185">Reference proteome</keyword>
<dbReference type="Pfam" id="PF14464">
    <property type="entry name" value="Prok-JAB"/>
    <property type="match status" value="1"/>
</dbReference>
<dbReference type="GO" id="GO:0006508">
    <property type="term" value="P:proteolysis"/>
    <property type="evidence" value="ECO:0007669"/>
    <property type="project" value="UniProtKB-KW"/>
</dbReference>
<dbReference type="GO" id="GO:0008237">
    <property type="term" value="F:metallopeptidase activity"/>
    <property type="evidence" value="ECO:0007669"/>
    <property type="project" value="UniProtKB-KW"/>
</dbReference>
<feature type="domain" description="JAB" evidence="6">
    <location>
        <begin position="28"/>
        <end position="134"/>
    </location>
</feature>
<dbReference type="InterPro" id="IPR028090">
    <property type="entry name" value="JAB_dom_prok"/>
</dbReference>
<accession>A0AA42BJ67</accession>
<proteinExistence type="predicted"/>
<dbReference type="Gene3D" id="3.40.140.10">
    <property type="entry name" value="Cytidine Deaminase, domain 2"/>
    <property type="match status" value="1"/>
</dbReference>
<gene>
    <name evidence="7" type="ORF">NKG59_21265</name>
</gene>
<dbReference type="GO" id="GO:0046872">
    <property type="term" value="F:metal ion binding"/>
    <property type="evidence" value="ECO:0007669"/>
    <property type="project" value="UniProtKB-KW"/>
</dbReference>
<dbReference type="SUPFAM" id="SSF102712">
    <property type="entry name" value="JAB1/MPN domain"/>
    <property type="match status" value="1"/>
</dbReference>
<evidence type="ECO:0000313" key="8">
    <source>
        <dbReference type="Proteomes" id="UP001162793"/>
    </source>
</evidence>
<evidence type="ECO:0000313" key="7">
    <source>
        <dbReference type="EMBL" id="MCP1174900.1"/>
    </source>
</evidence>
<comment type="caution">
    <text evidence="7">The sequence shown here is derived from an EMBL/GenBank/DDBJ whole genome shotgun (WGS) entry which is preliminary data.</text>
</comment>
<dbReference type="AlphaFoldDB" id="A0AA42BJ67"/>
<evidence type="ECO:0000256" key="1">
    <source>
        <dbReference type="ARBA" id="ARBA00022670"/>
    </source>
</evidence>
<dbReference type="EMBL" id="JAMYWC010000007">
    <property type="protein sequence ID" value="MCP1174900.1"/>
    <property type="molecule type" value="Genomic_DNA"/>
</dbReference>
<dbReference type="RefSeq" id="WP_253541029.1">
    <property type="nucleotide sequence ID" value="NZ_JAMYWC010000007.1"/>
</dbReference>
<keyword evidence="3" id="KW-0378">Hydrolase</keyword>
<evidence type="ECO:0000259" key="6">
    <source>
        <dbReference type="Pfam" id="PF14464"/>
    </source>
</evidence>
<evidence type="ECO:0000256" key="5">
    <source>
        <dbReference type="ARBA" id="ARBA00023049"/>
    </source>
</evidence>
<keyword evidence="1" id="KW-0645">Protease</keyword>
<keyword evidence="4" id="KW-0862">Zinc</keyword>
<reference evidence="8" key="1">
    <citation type="journal article" date="2023" name="Front. Microbiol.">
        <title>Ralstonia chuxiongensis sp. nov., Ralstonia mojiangensis sp. nov., and Ralstonia soli sp. nov., isolated from tobacco fields, are three novel species in the family Burkholderiaceae.</title>
        <authorList>
            <person name="Lu C.H."/>
            <person name="Zhang Y.Y."/>
            <person name="Jiang N."/>
            <person name="Chen W."/>
            <person name="Shao X."/>
            <person name="Zhao Z.M."/>
            <person name="Lu W.L."/>
            <person name="Hu X."/>
            <person name="Xi Y.X."/>
            <person name="Zou S.Y."/>
            <person name="Wei Q.J."/>
            <person name="Lin Z.L."/>
            <person name="Gong L."/>
            <person name="Gai X.T."/>
            <person name="Zhang L.Q."/>
            <person name="Li J.Y."/>
            <person name="Jin Y."/>
            <person name="Xia Z.Y."/>
        </authorList>
    </citation>
    <scope>NUCLEOTIDE SEQUENCE [LARGE SCALE GENOMIC DNA]</scope>
    <source>
        <strain evidence="8">21YRMH01-3</strain>
    </source>
</reference>
<sequence>MTDIVFQSRFGEVIFSAGCLAVFESFQQKKVSSAEAGGQLFGVFTEPRSVRVSVATGPSRGSLRSRFSFHPNRAAEKREIESFHQRGLHYLGDWHSHPEPRPSPSLSDENKMMQIFGASHHDLNCVLMVIVGTSEFPDALWVGAVTDSDVAPLTIRPKHADVSHPSICNPARLDRWC</sequence>
<keyword evidence="5" id="KW-0482">Metalloprotease</keyword>
<keyword evidence="2" id="KW-0479">Metal-binding</keyword>
<evidence type="ECO:0000256" key="4">
    <source>
        <dbReference type="ARBA" id="ARBA00022833"/>
    </source>
</evidence>
<organism evidence="7 8">
    <name type="scientific">Ralstonia chuxiongensis</name>
    <dbReference type="NCBI Taxonomy" id="2957504"/>
    <lineage>
        <taxon>Bacteria</taxon>
        <taxon>Pseudomonadati</taxon>
        <taxon>Pseudomonadota</taxon>
        <taxon>Betaproteobacteria</taxon>
        <taxon>Burkholderiales</taxon>
        <taxon>Burkholderiaceae</taxon>
        <taxon>Ralstonia</taxon>
    </lineage>
</organism>
<dbReference type="Proteomes" id="UP001162793">
    <property type="component" value="Unassembled WGS sequence"/>
</dbReference>
<evidence type="ECO:0000256" key="3">
    <source>
        <dbReference type="ARBA" id="ARBA00022801"/>
    </source>
</evidence>
<name>A0AA42BJ67_9RALS</name>
<evidence type="ECO:0000256" key="2">
    <source>
        <dbReference type="ARBA" id="ARBA00022723"/>
    </source>
</evidence>
<protein>
    <submittedName>
        <fullName evidence="7">Mov34/MPN/PAD-1 family protein</fullName>
    </submittedName>
</protein>